<evidence type="ECO:0000256" key="12">
    <source>
        <dbReference type="SAM" id="MobiDB-lite"/>
    </source>
</evidence>
<dbReference type="InterPro" id="IPR039426">
    <property type="entry name" value="TonB-dep_rcpt-like"/>
</dbReference>
<dbReference type="RefSeq" id="WP_271089759.1">
    <property type="nucleotide sequence ID" value="NZ_JAPJZH010000006.1"/>
</dbReference>
<evidence type="ECO:0000256" key="2">
    <source>
        <dbReference type="ARBA" id="ARBA00009810"/>
    </source>
</evidence>
<dbReference type="Gene3D" id="2.40.170.20">
    <property type="entry name" value="TonB-dependent receptor, beta-barrel domain"/>
    <property type="match status" value="1"/>
</dbReference>
<comment type="caution">
    <text evidence="16">The sequence shown here is derived from an EMBL/GenBank/DDBJ whole genome shotgun (WGS) entry which is preliminary data.</text>
</comment>
<dbReference type="PANTHER" id="PTHR30069:SF41">
    <property type="entry name" value="HEME_HEMOPEXIN UTILIZATION PROTEIN C"/>
    <property type="match status" value="1"/>
</dbReference>
<evidence type="ECO:0000256" key="4">
    <source>
        <dbReference type="ARBA" id="ARBA00022452"/>
    </source>
</evidence>
<evidence type="ECO:0000256" key="7">
    <source>
        <dbReference type="ARBA" id="ARBA00023136"/>
    </source>
</evidence>
<keyword evidence="9 10" id="KW-0998">Cell outer membrane</keyword>
<evidence type="ECO:0000256" key="8">
    <source>
        <dbReference type="ARBA" id="ARBA00023170"/>
    </source>
</evidence>
<accession>A0ABT4VMZ3</accession>
<dbReference type="Pfam" id="PF00593">
    <property type="entry name" value="TonB_dep_Rec_b-barrel"/>
    <property type="match status" value="1"/>
</dbReference>
<evidence type="ECO:0000256" key="1">
    <source>
        <dbReference type="ARBA" id="ARBA00004571"/>
    </source>
</evidence>
<dbReference type="CDD" id="cd01347">
    <property type="entry name" value="ligand_gated_channel"/>
    <property type="match status" value="1"/>
</dbReference>
<keyword evidence="3 10" id="KW-0813">Transport</keyword>
<evidence type="ECO:0000313" key="16">
    <source>
        <dbReference type="EMBL" id="MDA4846040.1"/>
    </source>
</evidence>
<keyword evidence="5 10" id="KW-0812">Transmembrane</keyword>
<keyword evidence="6 11" id="KW-0798">TonB box</keyword>
<evidence type="ECO:0000256" key="5">
    <source>
        <dbReference type="ARBA" id="ARBA00022692"/>
    </source>
</evidence>
<reference evidence="16" key="1">
    <citation type="submission" date="2022-11" db="EMBL/GenBank/DDBJ databases">
        <title>Hoeflea poritis sp. nov., isolated from scleractinian coral Porites lutea.</title>
        <authorList>
            <person name="Zhang G."/>
            <person name="Wei Q."/>
            <person name="Cai L."/>
        </authorList>
    </citation>
    <scope>NUCLEOTIDE SEQUENCE</scope>
    <source>
        <strain evidence="16">E7-10</strain>
    </source>
</reference>
<evidence type="ECO:0000313" key="17">
    <source>
        <dbReference type="Proteomes" id="UP001148313"/>
    </source>
</evidence>
<keyword evidence="7 10" id="KW-0472">Membrane</keyword>
<proteinExistence type="inferred from homology"/>
<dbReference type="SUPFAM" id="SSF56935">
    <property type="entry name" value="Porins"/>
    <property type="match status" value="1"/>
</dbReference>
<feature type="domain" description="TonB-dependent receptor plug" evidence="15">
    <location>
        <begin position="66"/>
        <end position="177"/>
    </location>
</feature>
<dbReference type="InterPro" id="IPR012910">
    <property type="entry name" value="Plug_dom"/>
</dbReference>
<evidence type="ECO:0000256" key="11">
    <source>
        <dbReference type="RuleBase" id="RU003357"/>
    </source>
</evidence>
<evidence type="ECO:0000259" key="14">
    <source>
        <dbReference type="Pfam" id="PF00593"/>
    </source>
</evidence>
<dbReference type="EMBL" id="JAPJZH010000006">
    <property type="protein sequence ID" value="MDA4846040.1"/>
    <property type="molecule type" value="Genomic_DNA"/>
</dbReference>
<comment type="similarity">
    <text evidence="2 10 11">Belongs to the TonB-dependent receptor family.</text>
</comment>
<dbReference type="Proteomes" id="UP001148313">
    <property type="component" value="Unassembled WGS sequence"/>
</dbReference>
<feature type="domain" description="TonB-dependent receptor-like beta-barrel" evidence="14">
    <location>
        <begin position="290"/>
        <end position="666"/>
    </location>
</feature>
<evidence type="ECO:0000256" key="9">
    <source>
        <dbReference type="ARBA" id="ARBA00023237"/>
    </source>
</evidence>
<gene>
    <name evidence="16" type="ORF">OOZ53_11815</name>
</gene>
<feature type="chain" id="PRO_5045407174" evidence="13">
    <location>
        <begin position="29"/>
        <end position="696"/>
    </location>
</feature>
<evidence type="ECO:0000256" key="13">
    <source>
        <dbReference type="SAM" id="SignalP"/>
    </source>
</evidence>
<dbReference type="InterPro" id="IPR037066">
    <property type="entry name" value="Plug_dom_sf"/>
</dbReference>
<name>A0ABT4VMZ3_9HYPH</name>
<sequence>MGLVGRRATLLLGSVALTLSMGTHGSLAQDADGQTEETSVNEEDKQGRVTRLDRLVVGAGVEKVAIDTPQAVTVVDQADIDNLQATVITDIVENVPGVNATGGTGAFGQNFNIRGIGASESGGEEGRIIFNVDGVNKFFEQYRMGGFFSDPELYKQVEVLRGPASSTLYGSGALGGVINFTTKDASDFLGDEYNTVLRLKGAYETNAEAYFGSTVIAHRFNDNAEFLLVGDYRTSSDYTSGNGTEVTGTGADQPSGLAKGTFTFGENMEQELRISYQQYVAHAAPARYDQLNGGASFFPILDERTLTDKTAIIAYSNEATDNPWLDLNMQVSYSDTLNEQVCVTHPSCASYANSDYGYETYQFNIDNTFEHIGENFENYLTVGNQTAHQERTRDGSDSSSHAEGTDLQTGFFVQNELIWNDRLTVITGSRFDYQQLSAADNTITSGADDKDNFGFSPKIAALYKVTDDLSIFGSIAHTERLPTLDEVYQTTGTGFHLDLEPEKSNNFEAGFAVSGYDLLSDGDSLQFKTTGFYNDIRDYIEDFGRFAVPRYRNVGHVVIYGAEIEAAYQSDWFYSNAGYAYNRGLDKTNGGYLNTVAPHEFFITVGKSLPEHGIDFGWTSRFVAAQNETVTRDPSAAFDVHDVYFNWTPVDGPLVGWEGRFRVDNIFNEQYREYLQGYDAEGRTFKFTLVKQFGWS</sequence>
<dbReference type="NCBIfam" id="TIGR01785">
    <property type="entry name" value="TonB-hemin"/>
    <property type="match status" value="1"/>
</dbReference>
<comment type="subcellular location">
    <subcellularLocation>
        <location evidence="1 10">Cell outer membrane</location>
        <topology evidence="1 10">Multi-pass membrane protein</topology>
    </subcellularLocation>
</comment>
<dbReference type="PROSITE" id="PS52016">
    <property type="entry name" value="TONB_DEPENDENT_REC_3"/>
    <property type="match status" value="1"/>
</dbReference>
<evidence type="ECO:0000256" key="3">
    <source>
        <dbReference type="ARBA" id="ARBA00022448"/>
    </source>
</evidence>
<keyword evidence="8 16" id="KW-0675">Receptor</keyword>
<evidence type="ECO:0000256" key="6">
    <source>
        <dbReference type="ARBA" id="ARBA00023077"/>
    </source>
</evidence>
<organism evidence="16 17">
    <name type="scientific">Hoeflea poritis</name>
    <dbReference type="NCBI Taxonomy" id="2993659"/>
    <lineage>
        <taxon>Bacteria</taxon>
        <taxon>Pseudomonadati</taxon>
        <taxon>Pseudomonadota</taxon>
        <taxon>Alphaproteobacteria</taxon>
        <taxon>Hyphomicrobiales</taxon>
        <taxon>Rhizobiaceae</taxon>
        <taxon>Hoeflea</taxon>
    </lineage>
</organism>
<dbReference type="Pfam" id="PF07715">
    <property type="entry name" value="Plug"/>
    <property type="match status" value="1"/>
</dbReference>
<dbReference type="InterPro" id="IPR000531">
    <property type="entry name" value="Beta-barrel_TonB"/>
</dbReference>
<evidence type="ECO:0000259" key="15">
    <source>
        <dbReference type="Pfam" id="PF07715"/>
    </source>
</evidence>
<dbReference type="InterPro" id="IPR036942">
    <property type="entry name" value="Beta-barrel_TonB_sf"/>
</dbReference>
<evidence type="ECO:0000256" key="10">
    <source>
        <dbReference type="PROSITE-ProRule" id="PRU01360"/>
    </source>
</evidence>
<dbReference type="InterPro" id="IPR011276">
    <property type="entry name" value="TonB_haem/Hb_rcpt"/>
</dbReference>
<feature type="region of interest" description="Disordered" evidence="12">
    <location>
        <begin position="26"/>
        <end position="45"/>
    </location>
</feature>
<dbReference type="PANTHER" id="PTHR30069">
    <property type="entry name" value="TONB-DEPENDENT OUTER MEMBRANE RECEPTOR"/>
    <property type="match status" value="1"/>
</dbReference>
<feature type="signal peptide" evidence="13">
    <location>
        <begin position="1"/>
        <end position="28"/>
    </location>
</feature>
<keyword evidence="13" id="KW-0732">Signal</keyword>
<keyword evidence="17" id="KW-1185">Reference proteome</keyword>
<dbReference type="Gene3D" id="2.170.130.10">
    <property type="entry name" value="TonB-dependent receptor, plug domain"/>
    <property type="match status" value="1"/>
</dbReference>
<keyword evidence="4 10" id="KW-1134">Transmembrane beta strand</keyword>
<protein>
    <submittedName>
        <fullName evidence="16">TonB-dependent receptor</fullName>
    </submittedName>
</protein>